<comment type="pathway">
    <text evidence="1 10">Metabolic intermediate biosynthesis; 1-deoxy-D-xylulose 5-phosphate biosynthesis; 1-deoxy-D-xylulose 5-phosphate from D-glyceraldehyde 3-phosphate and pyruvate: step 1/1.</text>
</comment>
<dbReference type="GO" id="GO:0030976">
    <property type="term" value="F:thiamine pyrophosphate binding"/>
    <property type="evidence" value="ECO:0007669"/>
    <property type="project" value="UniProtKB-UniRule"/>
</dbReference>
<feature type="binding site" evidence="10">
    <location>
        <position position="148"/>
    </location>
    <ligand>
        <name>Mg(2+)</name>
        <dbReference type="ChEBI" id="CHEBI:18420"/>
    </ligand>
</feature>
<dbReference type="SUPFAM" id="SSF52922">
    <property type="entry name" value="TK C-terminal domain-like"/>
    <property type="match status" value="1"/>
</dbReference>
<keyword evidence="7 10" id="KW-0784">Thiamine biosynthesis</keyword>
<evidence type="ECO:0000256" key="2">
    <source>
        <dbReference type="ARBA" id="ARBA00011081"/>
    </source>
</evidence>
<evidence type="ECO:0000256" key="4">
    <source>
        <dbReference type="ARBA" id="ARBA00022679"/>
    </source>
</evidence>
<evidence type="ECO:0000256" key="3">
    <source>
        <dbReference type="ARBA" id="ARBA00011738"/>
    </source>
</evidence>
<comment type="subunit">
    <text evidence="3 10">Homodimer.</text>
</comment>
<comment type="caution">
    <text evidence="12">The sequence shown here is derived from an EMBL/GenBank/DDBJ whole genome shotgun (WGS) entry which is preliminary data.</text>
</comment>
<keyword evidence="5 10" id="KW-0479">Metal-binding</keyword>
<dbReference type="GO" id="GO:0005829">
    <property type="term" value="C:cytosol"/>
    <property type="evidence" value="ECO:0007669"/>
    <property type="project" value="TreeGrafter"/>
</dbReference>
<comment type="similarity">
    <text evidence="2 10">Belongs to the transketolase family. DXPS subfamily.</text>
</comment>
<dbReference type="FunFam" id="3.40.50.970:FF:000129">
    <property type="entry name" value="Transketolase"/>
    <property type="match status" value="1"/>
</dbReference>
<gene>
    <name evidence="10" type="primary">dxs</name>
    <name evidence="12" type="ORF">HNR50_002490</name>
</gene>
<protein>
    <recommendedName>
        <fullName evidence="10">1-deoxy-D-xylulose-5-phosphate synthase</fullName>
        <ecNumber evidence="10">2.2.1.7</ecNumber>
    </recommendedName>
    <alternativeName>
        <fullName evidence="10">1-deoxyxylulose-5-phosphate synthase</fullName>
        <shortName evidence="10">DXP synthase</shortName>
        <shortName evidence="10">DXPS</shortName>
    </alternativeName>
</protein>
<dbReference type="GO" id="GO:0009228">
    <property type="term" value="P:thiamine biosynthetic process"/>
    <property type="evidence" value="ECO:0007669"/>
    <property type="project" value="UniProtKB-UniRule"/>
</dbReference>
<dbReference type="Gene3D" id="3.40.50.970">
    <property type="match status" value="2"/>
</dbReference>
<feature type="binding site" evidence="10">
    <location>
        <position position="76"/>
    </location>
    <ligand>
        <name>thiamine diphosphate</name>
        <dbReference type="ChEBI" id="CHEBI:58937"/>
    </ligand>
</feature>
<dbReference type="InterPro" id="IPR009014">
    <property type="entry name" value="Transketo_C/PFOR_II"/>
</dbReference>
<feature type="binding site" evidence="10">
    <location>
        <position position="369"/>
    </location>
    <ligand>
        <name>thiamine diphosphate</name>
        <dbReference type="ChEBI" id="CHEBI:58937"/>
    </ligand>
</feature>
<feature type="binding site" evidence="10">
    <location>
        <position position="177"/>
    </location>
    <ligand>
        <name>Mg(2+)</name>
        <dbReference type="ChEBI" id="CHEBI:18420"/>
    </ligand>
</feature>
<reference evidence="12 13" key="1">
    <citation type="submission" date="2020-08" db="EMBL/GenBank/DDBJ databases">
        <title>Genomic Encyclopedia of Type Strains, Phase IV (KMG-IV): sequencing the most valuable type-strain genomes for metagenomic binning, comparative biology and taxonomic classification.</title>
        <authorList>
            <person name="Goeker M."/>
        </authorList>
    </citation>
    <scope>NUCLEOTIDE SEQUENCE [LARGE SCALE GENOMIC DNA]</scope>
    <source>
        <strain evidence="12 13">DSM 2461</strain>
    </source>
</reference>
<evidence type="ECO:0000256" key="1">
    <source>
        <dbReference type="ARBA" id="ARBA00004980"/>
    </source>
</evidence>
<dbReference type="EC" id="2.2.1.7" evidence="10"/>
<dbReference type="AlphaFoldDB" id="A0A841RC63"/>
<dbReference type="PROSITE" id="PS00801">
    <property type="entry name" value="TRANSKETOLASE_1"/>
    <property type="match status" value="1"/>
</dbReference>
<dbReference type="SUPFAM" id="SSF52518">
    <property type="entry name" value="Thiamin diphosphate-binding fold (THDP-binding)"/>
    <property type="match status" value="2"/>
</dbReference>
<dbReference type="HAMAP" id="MF_00315">
    <property type="entry name" value="DXP_synth"/>
    <property type="match status" value="1"/>
</dbReference>
<keyword evidence="9 10" id="KW-0414">Isoprene biosynthesis</keyword>
<dbReference type="Pfam" id="PF02779">
    <property type="entry name" value="Transket_pyr"/>
    <property type="match status" value="1"/>
</dbReference>
<dbReference type="Pfam" id="PF13292">
    <property type="entry name" value="DXP_synthase_N"/>
    <property type="match status" value="1"/>
</dbReference>
<dbReference type="GO" id="GO:0019288">
    <property type="term" value="P:isopentenyl diphosphate biosynthetic process, methylerythritol 4-phosphate pathway"/>
    <property type="evidence" value="ECO:0007669"/>
    <property type="project" value="TreeGrafter"/>
</dbReference>
<evidence type="ECO:0000313" key="13">
    <source>
        <dbReference type="Proteomes" id="UP000587760"/>
    </source>
</evidence>
<evidence type="ECO:0000256" key="10">
    <source>
        <dbReference type="HAMAP-Rule" id="MF_00315"/>
    </source>
</evidence>
<evidence type="ECO:0000256" key="6">
    <source>
        <dbReference type="ARBA" id="ARBA00022842"/>
    </source>
</evidence>
<feature type="domain" description="Transketolase-like pyrimidine-binding" evidence="11">
    <location>
        <begin position="318"/>
        <end position="482"/>
    </location>
</feature>
<dbReference type="PANTHER" id="PTHR43322:SF5">
    <property type="entry name" value="1-DEOXY-D-XYLULOSE-5-PHOSPHATE SYNTHASE, CHLOROPLASTIC"/>
    <property type="match status" value="1"/>
</dbReference>
<dbReference type="SMART" id="SM00861">
    <property type="entry name" value="Transket_pyr"/>
    <property type="match status" value="1"/>
</dbReference>
<keyword evidence="13" id="KW-1185">Reference proteome</keyword>
<dbReference type="GO" id="GO:0008661">
    <property type="term" value="F:1-deoxy-D-xylulose-5-phosphate synthase activity"/>
    <property type="evidence" value="ECO:0007669"/>
    <property type="project" value="UniProtKB-UniRule"/>
</dbReference>
<dbReference type="EMBL" id="JACHGJ010000004">
    <property type="protein sequence ID" value="MBB6480817.1"/>
    <property type="molecule type" value="Genomic_DNA"/>
</dbReference>
<comment type="function">
    <text evidence="10">Catalyzes the acyloin condensation reaction between C atoms 2 and 3 of pyruvate and glyceraldehyde 3-phosphate to yield 1-deoxy-D-xylulose-5-phosphate (DXP).</text>
</comment>
<dbReference type="CDD" id="cd02007">
    <property type="entry name" value="TPP_DXS"/>
    <property type="match status" value="1"/>
</dbReference>
<comment type="caution">
    <text evidence="10">Lacks conserved residue(s) required for the propagation of feature annotation.</text>
</comment>
<dbReference type="RefSeq" id="WP_184747076.1">
    <property type="nucleotide sequence ID" value="NZ_JACHGJ010000004.1"/>
</dbReference>
<evidence type="ECO:0000256" key="7">
    <source>
        <dbReference type="ARBA" id="ARBA00022977"/>
    </source>
</evidence>
<dbReference type="Gene3D" id="3.40.50.920">
    <property type="match status" value="1"/>
</dbReference>
<dbReference type="CDD" id="cd07033">
    <property type="entry name" value="TPP_PYR_DXS_TK_like"/>
    <property type="match status" value="1"/>
</dbReference>
<dbReference type="Proteomes" id="UP000587760">
    <property type="component" value="Unassembled WGS sequence"/>
</dbReference>
<evidence type="ECO:0000256" key="9">
    <source>
        <dbReference type="ARBA" id="ARBA00023229"/>
    </source>
</evidence>
<dbReference type="InterPro" id="IPR005477">
    <property type="entry name" value="Dxylulose-5-P_synthase"/>
</dbReference>
<keyword evidence="4 10" id="KW-0808">Transferase</keyword>
<organism evidence="12 13">
    <name type="scientific">Spirochaeta isovalerica</name>
    <dbReference type="NCBI Taxonomy" id="150"/>
    <lineage>
        <taxon>Bacteria</taxon>
        <taxon>Pseudomonadati</taxon>
        <taxon>Spirochaetota</taxon>
        <taxon>Spirochaetia</taxon>
        <taxon>Spirochaetales</taxon>
        <taxon>Spirochaetaceae</taxon>
        <taxon>Spirochaeta</taxon>
    </lineage>
</organism>
<evidence type="ECO:0000259" key="11">
    <source>
        <dbReference type="SMART" id="SM00861"/>
    </source>
</evidence>
<keyword evidence="8 10" id="KW-0786">Thiamine pyrophosphate</keyword>
<feature type="binding site" evidence="10">
    <location>
        <position position="177"/>
    </location>
    <ligand>
        <name>thiamine diphosphate</name>
        <dbReference type="ChEBI" id="CHEBI:58937"/>
    </ligand>
</feature>
<dbReference type="InterPro" id="IPR005475">
    <property type="entry name" value="Transketolase-like_Pyr-bd"/>
</dbReference>
<feature type="binding site" evidence="10">
    <location>
        <begin position="117"/>
        <end position="119"/>
    </location>
    <ligand>
        <name>thiamine diphosphate</name>
        <dbReference type="ChEBI" id="CHEBI:58937"/>
    </ligand>
</feature>
<dbReference type="Pfam" id="PF02780">
    <property type="entry name" value="Transketolase_C"/>
    <property type="match status" value="1"/>
</dbReference>
<comment type="catalytic activity">
    <reaction evidence="10">
        <text>D-glyceraldehyde 3-phosphate + pyruvate + H(+) = 1-deoxy-D-xylulose 5-phosphate + CO2</text>
        <dbReference type="Rhea" id="RHEA:12605"/>
        <dbReference type="ChEBI" id="CHEBI:15361"/>
        <dbReference type="ChEBI" id="CHEBI:15378"/>
        <dbReference type="ChEBI" id="CHEBI:16526"/>
        <dbReference type="ChEBI" id="CHEBI:57792"/>
        <dbReference type="ChEBI" id="CHEBI:59776"/>
        <dbReference type="EC" id="2.2.1.7"/>
    </reaction>
</comment>
<dbReference type="PANTHER" id="PTHR43322">
    <property type="entry name" value="1-D-DEOXYXYLULOSE 5-PHOSPHATE SYNTHASE-RELATED"/>
    <property type="match status" value="1"/>
</dbReference>
<dbReference type="NCBIfam" id="TIGR00204">
    <property type="entry name" value="dxs"/>
    <property type="match status" value="1"/>
</dbReference>
<dbReference type="InterPro" id="IPR029061">
    <property type="entry name" value="THDP-binding"/>
</dbReference>
<dbReference type="InterPro" id="IPR049557">
    <property type="entry name" value="Transketolase_CS"/>
</dbReference>
<feature type="binding site" evidence="10">
    <location>
        <begin position="149"/>
        <end position="150"/>
    </location>
    <ligand>
        <name>thiamine diphosphate</name>
        <dbReference type="ChEBI" id="CHEBI:58937"/>
    </ligand>
</feature>
<proteinExistence type="inferred from homology"/>
<evidence type="ECO:0000313" key="12">
    <source>
        <dbReference type="EMBL" id="MBB6480817.1"/>
    </source>
</evidence>
<dbReference type="GO" id="GO:0000287">
    <property type="term" value="F:magnesium ion binding"/>
    <property type="evidence" value="ECO:0007669"/>
    <property type="project" value="UniProtKB-UniRule"/>
</dbReference>
<sequence length="644" mass="70695">MSEFSILPGMNSPAALKSLSSEELKILSGEIREYIIETVQRNGGHMASNLGAVELTIALHRSFNSPIDKIVWDVGHQCYTHKLLTGRFEEFKTLRKMNGLSGFPKREESPHDIMNTGHASTSVSAALGVLVGEQLAGTRGRAIAVIGDGSLTGGQALEALNYAGHLGKNLIIILNDNNMSIGNNVGAISSYMSRLTSTGSYMNMRRFIDRAISTIPFFGKAILKFVYRLKRGAKSVLFKENLFTDLGFKYIGPIDGHNIDRMEKIFEVAKEVNQPLVIHVATIKGKGLLDAEENPAGYHGVSPEVPEKTETGESADTIKMTEAYGQAIVHAAEKDKSIVALTAAMTSGTGLKAFSEKFPDRFFDVGITEPHGITYAAGMAVAGRKPFVSIYSTFMQRAVDQVIHDVAIPHLPVTIVMDRAGLVPGDGETHQGVYDISLFKNVPGLTFVAPVNQAEMELAVEMAREADGPVMIRYAKDNCYPECDELAVPFEIGRGVFLRKGEDQENRTLILSLGSLLNEAEKCALILEKKGIPCDVYNMRFIAPLDIDYLLDLVSNYNLTVLIEDGVKTGGLGEKIAAAMLEHDRNFHFRHLGAPDEFLGQATREELIRECGLDGKSLAGRIDEILHNYRFEEVVKQVRNDSWR</sequence>
<comment type="cofactor">
    <cofactor evidence="10">
        <name>thiamine diphosphate</name>
        <dbReference type="ChEBI" id="CHEBI:58937"/>
    </cofactor>
    <text evidence="10">Binds 1 thiamine pyrophosphate per subunit.</text>
</comment>
<comment type="cofactor">
    <cofactor evidence="10">
        <name>Mg(2+)</name>
        <dbReference type="ChEBI" id="CHEBI:18420"/>
    </cofactor>
    <text evidence="10">Binds 1 Mg(2+) ion per subunit.</text>
</comment>
<evidence type="ECO:0000256" key="8">
    <source>
        <dbReference type="ARBA" id="ARBA00023052"/>
    </source>
</evidence>
<dbReference type="GO" id="GO:0016114">
    <property type="term" value="P:terpenoid biosynthetic process"/>
    <property type="evidence" value="ECO:0007669"/>
    <property type="project" value="UniProtKB-UniRule"/>
</dbReference>
<dbReference type="NCBIfam" id="NF003933">
    <property type="entry name" value="PRK05444.2-2"/>
    <property type="match status" value="1"/>
</dbReference>
<dbReference type="UniPathway" id="UPA00064">
    <property type="reaction ID" value="UER00091"/>
</dbReference>
<accession>A0A841RC63</accession>
<evidence type="ECO:0000256" key="5">
    <source>
        <dbReference type="ARBA" id="ARBA00022723"/>
    </source>
</evidence>
<name>A0A841RC63_9SPIO</name>
<keyword evidence="6 10" id="KW-0460">Magnesium</keyword>
<dbReference type="InterPro" id="IPR033248">
    <property type="entry name" value="Transketolase_C"/>
</dbReference>